<dbReference type="InterPro" id="IPR006068">
    <property type="entry name" value="ATPase_P-typ_cation-transptr_C"/>
</dbReference>
<comment type="similarity">
    <text evidence="2">Belongs to the cation transport ATPase (P-type) (TC 3.A.3) family. Type IIA subfamily.</text>
</comment>
<keyword evidence="4" id="KW-0813">Transport</keyword>
<dbReference type="InterPro" id="IPR023299">
    <property type="entry name" value="ATPase_P-typ_cyto_dom_N"/>
</dbReference>
<dbReference type="Gene3D" id="2.70.150.10">
    <property type="entry name" value="Calcium-transporting ATPase, cytoplasmic transduction domain A"/>
    <property type="match status" value="1"/>
</dbReference>
<dbReference type="FunFam" id="3.40.50.1000:FF:000001">
    <property type="entry name" value="Phospholipid-transporting ATPase IC"/>
    <property type="match status" value="1"/>
</dbReference>
<evidence type="ECO:0000256" key="14">
    <source>
        <dbReference type="ARBA" id="ARBA00022989"/>
    </source>
</evidence>
<feature type="domain" description="Cation-transporting P-type ATPase N-terminal" evidence="19">
    <location>
        <begin position="5"/>
        <end position="66"/>
    </location>
</feature>
<dbReference type="InterPro" id="IPR023298">
    <property type="entry name" value="ATPase_P-typ_TM_dom_sf"/>
</dbReference>
<accession>A0A511V2U5</accession>
<dbReference type="Pfam" id="PF00689">
    <property type="entry name" value="Cation_ATPase_C"/>
    <property type="match status" value="1"/>
</dbReference>
<reference evidence="20 21" key="1">
    <citation type="submission" date="2019-07" db="EMBL/GenBank/DDBJ databases">
        <title>Whole genome shotgun sequence of Cerasibacillus quisquiliarum NBRC 102429.</title>
        <authorList>
            <person name="Hosoyama A."/>
            <person name="Uohara A."/>
            <person name="Ohji S."/>
            <person name="Ichikawa N."/>
        </authorList>
    </citation>
    <scope>NUCLEOTIDE SEQUENCE [LARGE SCALE GENOMIC DNA]</scope>
    <source>
        <strain evidence="20 21">NBRC 102429</strain>
    </source>
</reference>
<dbReference type="Gene3D" id="3.40.50.1000">
    <property type="entry name" value="HAD superfamily/HAD-like"/>
    <property type="match status" value="1"/>
</dbReference>
<dbReference type="Gene3D" id="3.40.1110.10">
    <property type="entry name" value="Calcium-transporting ATPase, cytoplasmic domain N"/>
    <property type="match status" value="1"/>
</dbReference>
<evidence type="ECO:0000256" key="12">
    <source>
        <dbReference type="ARBA" id="ARBA00022840"/>
    </source>
</evidence>
<dbReference type="RefSeq" id="WP_246118083.1">
    <property type="nucleotide sequence ID" value="NZ_BJXW01000021.1"/>
</dbReference>
<evidence type="ECO:0000256" key="4">
    <source>
        <dbReference type="ARBA" id="ARBA00022448"/>
    </source>
</evidence>
<comment type="subcellular location">
    <subcellularLocation>
        <location evidence="1">Cell membrane</location>
        <topology evidence="1">Multi-pass membrane protein</topology>
    </subcellularLocation>
</comment>
<keyword evidence="7" id="KW-0109">Calcium transport</keyword>
<dbReference type="NCBIfam" id="TIGR01494">
    <property type="entry name" value="ATPase_P-type"/>
    <property type="match status" value="4"/>
</dbReference>
<sequence>METNEWNHLETGLSTEEAKRRFIKNGPNRFDEQEKESILTLLWRQMNSMLIYILIIAAFISAFVGEIADTVIILLVVVLNAVIGVTQEAKAEKALEELKKLSTPHAIVKRDGIVQEISSEEVVVGDVVILDAGRLVPADLHLVETANLKIEESSLTGESIAVEKDAHWKSIEKDVPLGDQKNKAFMSTLVTYGRGTGVVIKTGMDTEIGKIAKMLANKEKEMTPLQKKLDEVGKILGVGALAISAIIFLIGFLQGREILDMFLIAVSLAVAAIPEGLPAIVTIVLALGVQRMIKQHAVIRQLPAVETLGSVSVICSDKTGTLTQNKMKVTHVYINGAYDRLEDTSIENETVERFAHALSLCNDATLDTGDPTEIALVEVATKFGLAKEQLENDYPRLNERAFDSERKMMSTLHQLGEHHIVYVKGAVERLLPKLAKIEINGTTRPITTEDKLAIEKQVDQMSENALRVLGIAYKQVTGQIDQEEYETDLVFLGLTGMIDPPREEVKPAIAECHEAGIAVIMITGDHQKTALAIAKDLRIADHEDQTMTGIELNEISDQKLAEKVGTIRVFARVSPEHKVRIVKALKSRGHIVAMTGDGVNDAPSLQEADVGVAMGITGTDVAKGASDVVLTDDNFATITHAVERGRNIYKNIKKSILFLLSCNLGELAALFIGILLGWPAPLTAIHILWVNLITDTMPAISLGVDPDDPDVMKEKPRPATEKIFTGENIAFSVGNGLLIGILTLFAFMEGLKVYTGASALWTLDLKHIPSEALIHAQTMAFMTLSISQLFHAFNLRSERKSLFQVGLFKNRLLIGSFLLGILIQVAIVYIPAFNDWFHVIPLTWDDWLFILGLSVLPVVLNEVIKGVRRVLSIQ</sequence>
<evidence type="ECO:0000256" key="10">
    <source>
        <dbReference type="ARBA" id="ARBA00022741"/>
    </source>
</evidence>
<feature type="transmembrane region" description="Helical" evidence="18">
    <location>
        <begin position="656"/>
        <end position="678"/>
    </location>
</feature>
<dbReference type="SFLD" id="SFLDS00003">
    <property type="entry name" value="Haloacid_Dehalogenase"/>
    <property type="match status" value="1"/>
</dbReference>
<dbReference type="Pfam" id="PF00690">
    <property type="entry name" value="Cation_ATPase_N"/>
    <property type="match status" value="1"/>
</dbReference>
<feature type="transmembrane region" description="Helical" evidence="18">
    <location>
        <begin position="772"/>
        <end position="791"/>
    </location>
</feature>
<feature type="transmembrane region" description="Helical" evidence="18">
    <location>
        <begin position="847"/>
        <end position="864"/>
    </location>
</feature>
<dbReference type="FunFam" id="2.70.150.10:FF:000016">
    <property type="entry name" value="Calcium-transporting P-type ATPase putative"/>
    <property type="match status" value="1"/>
</dbReference>
<dbReference type="EMBL" id="BJXW01000021">
    <property type="protein sequence ID" value="GEN31642.1"/>
    <property type="molecule type" value="Genomic_DNA"/>
</dbReference>
<dbReference type="Gene3D" id="1.20.1110.10">
    <property type="entry name" value="Calcium-transporting ATPase, transmembrane domain"/>
    <property type="match status" value="1"/>
</dbReference>
<evidence type="ECO:0000256" key="6">
    <source>
        <dbReference type="ARBA" id="ARBA00022553"/>
    </source>
</evidence>
<dbReference type="PRINTS" id="PR00120">
    <property type="entry name" value="HATPASE"/>
</dbReference>
<dbReference type="SUPFAM" id="SSF81665">
    <property type="entry name" value="Calcium ATPase, transmembrane domain M"/>
    <property type="match status" value="1"/>
</dbReference>
<name>A0A511V2U5_9BACI</name>
<keyword evidence="21" id="KW-1185">Reference proteome</keyword>
<dbReference type="PROSITE" id="PS00154">
    <property type="entry name" value="ATPASE_E1_E2"/>
    <property type="match status" value="1"/>
</dbReference>
<keyword evidence="15" id="KW-0406">Ion transport</keyword>
<gene>
    <name evidence="20" type="primary">pacL</name>
    <name evidence="20" type="ORF">CQU01_18800</name>
</gene>
<dbReference type="SUPFAM" id="SSF81660">
    <property type="entry name" value="Metal cation-transporting ATPase, ATP-binding domain N"/>
    <property type="match status" value="1"/>
</dbReference>
<feature type="transmembrane region" description="Helical" evidence="18">
    <location>
        <begin position="684"/>
        <end position="704"/>
    </location>
</feature>
<keyword evidence="11" id="KW-0106">Calcium</keyword>
<evidence type="ECO:0000256" key="1">
    <source>
        <dbReference type="ARBA" id="ARBA00004651"/>
    </source>
</evidence>
<dbReference type="GO" id="GO:0140352">
    <property type="term" value="P:export from cell"/>
    <property type="evidence" value="ECO:0007669"/>
    <property type="project" value="UniProtKB-ARBA"/>
</dbReference>
<feature type="transmembrane region" description="Helical" evidence="18">
    <location>
        <begin position="725"/>
        <end position="748"/>
    </location>
</feature>
<evidence type="ECO:0000256" key="18">
    <source>
        <dbReference type="SAM" id="Phobius"/>
    </source>
</evidence>
<keyword evidence="9" id="KW-0479">Metal-binding</keyword>
<dbReference type="InterPro" id="IPR001757">
    <property type="entry name" value="P_typ_ATPase"/>
</dbReference>
<dbReference type="GO" id="GO:0046872">
    <property type="term" value="F:metal ion binding"/>
    <property type="evidence" value="ECO:0007669"/>
    <property type="project" value="UniProtKB-KW"/>
</dbReference>
<dbReference type="CDD" id="cd02089">
    <property type="entry name" value="P-type_ATPase_Ca_prok"/>
    <property type="match status" value="1"/>
</dbReference>
<dbReference type="SFLD" id="SFLDF00027">
    <property type="entry name" value="p-type_atpase"/>
    <property type="match status" value="1"/>
</dbReference>
<dbReference type="SFLD" id="SFLDG00002">
    <property type="entry name" value="C1.7:_P-type_atpase_like"/>
    <property type="match status" value="1"/>
</dbReference>
<evidence type="ECO:0000256" key="17">
    <source>
        <dbReference type="ARBA" id="ARBA00048694"/>
    </source>
</evidence>
<dbReference type="InterPro" id="IPR008250">
    <property type="entry name" value="ATPase_P-typ_transduc_dom_A_sf"/>
</dbReference>
<dbReference type="InterPro" id="IPR059000">
    <property type="entry name" value="ATPase_P-type_domA"/>
</dbReference>
<dbReference type="InterPro" id="IPR036412">
    <property type="entry name" value="HAD-like_sf"/>
</dbReference>
<dbReference type="EC" id="7.2.2.10" evidence="3"/>
<keyword evidence="8 18" id="KW-0812">Transmembrane</keyword>
<keyword evidence="6" id="KW-0597">Phosphoprotein</keyword>
<dbReference type="InterPro" id="IPR044492">
    <property type="entry name" value="P_typ_ATPase_HD_dom"/>
</dbReference>
<evidence type="ECO:0000259" key="19">
    <source>
        <dbReference type="SMART" id="SM00831"/>
    </source>
</evidence>
<evidence type="ECO:0000256" key="13">
    <source>
        <dbReference type="ARBA" id="ARBA00022967"/>
    </source>
</evidence>
<evidence type="ECO:0000256" key="2">
    <source>
        <dbReference type="ARBA" id="ARBA00005675"/>
    </source>
</evidence>
<dbReference type="GO" id="GO:0016887">
    <property type="term" value="F:ATP hydrolysis activity"/>
    <property type="evidence" value="ECO:0007669"/>
    <property type="project" value="InterPro"/>
</dbReference>
<keyword evidence="16 18" id="KW-0472">Membrane</keyword>
<feature type="transmembrane region" description="Helical" evidence="18">
    <location>
        <begin position="50"/>
        <end position="83"/>
    </location>
</feature>
<keyword evidence="5" id="KW-1003">Cell membrane</keyword>
<dbReference type="Pfam" id="PF00122">
    <property type="entry name" value="E1-E2_ATPase"/>
    <property type="match status" value="1"/>
</dbReference>
<feature type="transmembrane region" description="Helical" evidence="18">
    <location>
        <begin position="812"/>
        <end position="832"/>
    </location>
</feature>
<evidence type="ECO:0000256" key="11">
    <source>
        <dbReference type="ARBA" id="ARBA00022837"/>
    </source>
</evidence>
<evidence type="ECO:0000256" key="5">
    <source>
        <dbReference type="ARBA" id="ARBA00022475"/>
    </source>
</evidence>
<dbReference type="SUPFAM" id="SSF56784">
    <property type="entry name" value="HAD-like"/>
    <property type="match status" value="1"/>
</dbReference>
<feature type="transmembrane region" description="Helical" evidence="18">
    <location>
        <begin position="261"/>
        <end position="287"/>
    </location>
</feature>
<evidence type="ECO:0000313" key="21">
    <source>
        <dbReference type="Proteomes" id="UP000321491"/>
    </source>
</evidence>
<dbReference type="InterPro" id="IPR023214">
    <property type="entry name" value="HAD_sf"/>
</dbReference>
<evidence type="ECO:0000256" key="16">
    <source>
        <dbReference type="ARBA" id="ARBA00023136"/>
    </source>
</evidence>
<dbReference type="GO" id="GO:0005886">
    <property type="term" value="C:plasma membrane"/>
    <property type="evidence" value="ECO:0007669"/>
    <property type="project" value="UniProtKB-SubCell"/>
</dbReference>
<evidence type="ECO:0000256" key="7">
    <source>
        <dbReference type="ARBA" id="ARBA00022568"/>
    </source>
</evidence>
<dbReference type="FunFam" id="3.40.50.1000:FF:000028">
    <property type="entry name" value="Calcium-transporting P-type ATPase, putative"/>
    <property type="match status" value="1"/>
</dbReference>
<keyword evidence="13" id="KW-1278">Translocase</keyword>
<evidence type="ECO:0000256" key="3">
    <source>
        <dbReference type="ARBA" id="ARBA00012790"/>
    </source>
</evidence>
<dbReference type="PRINTS" id="PR00119">
    <property type="entry name" value="CATATPASE"/>
</dbReference>
<evidence type="ECO:0000313" key="20">
    <source>
        <dbReference type="EMBL" id="GEN31642.1"/>
    </source>
</evidence>
<dbReference type="SUPFAM" id="SSF81653">
    <property type="entry name" value="Calcium ATPase, transduction domain A"/>
    <property type="match status" value="1"/>
</dbReference>
<dbReference type="Proteomes" id="UP000321491">
    <property type="component" value="Unassembled WGS sequence"/>
</dbReference>
<organism evidence="20 21">
    <name type="scientific">Cerasibacillus quisquiliarum</name>
    <dbReference type="NCBI Taxonomy" id="227865"/>
    <lineage>
        <taxon>Bacteria</taxon>
        <taxon>Bacillati</taxon>
        <taxon>Bacillota</taxon>
        <taxon>Bacilli</taxon>
        <taxon>Bacillales</taxon>
        <taxon>Bacillaceae</taxon>
        <taxon>Cerasibacillus</taxon>
    </lineage>
</organism>
<proteinExistence type="inferred from homology"/>
<dbReference type="InterPro" id="IPR018303">
    <property type="entry name" value="ATPase_P-typ_P_site"/>
</dbReference>
<dbReference type="GO" id="GO:0005524">
    <property type="term" value="F:ATP binding"/>
    <property type="evidence" value="ECO:0007669"/>
    <property type="project" value="UniProtKB-KW"/>
</dbReference>
<dbReference type="PANTHER" id="PTHR42861">
    <property type="entry name" value="CALCIUM-TRANSPORTING ATPASE"/>
    <property type="match status" value="1"/>
</dbReference>
<comment type="caution">
    <text evidence="20">The sequence shown here is derived from an EMBL/GenBank/DDBJ whole genome shotgun (WGS) entry which is preliminary data.</text>
</comment>
<feature type="transmembrane region" description="Helical" evidence="18">
    <location>
        <begin position="235"/>
        <end position="255"/>
    </location>
</feature>
<protein>
    <recommendedName>
        <fullName evidence="3">P-type Ca(2+) transporter</fullName>
        <ecNumber evidence="3">7.2.2.10</ecNumber>
    </recommendedName>
</protein>
<evidence type="ECO:0000256" key="9">
    <source>
        <dbReference type="ARBA" id="ARBA00022723"/>
    </source>
</evidence>
<dbReference type="GO" id="GO:0005388">
    <property type="term" value="F:P-type calcium transporter activity"/>
    <property type="evidence" value="ECO:0007669"/>
    <property type="project" value="UniProtKB-EC"/>
</dbReference>
<keyword evidence="10" id="KW-0547">Nucleotide-binding</keyword>
<evidence type="ECO:0000256" key="8">
    <source>
        <dbReference type="ARBA" id="ARBA00022692"/>
    </source>
</evidence>
<evidence type="ECO:0000256" key="15">
    <source>
        <dbReference type="ARBA" id="ARBA00023065"/>
    </source>
</evidence>
<keyword evidence="14 18" id="KW-1133">Transmembrane helix</keyword>
<dbReference type="AlphaFoldDB" id="A0A511V2U5"/>
<dbReference type="SMART" id="SM00831">
    <property type="entry name" value="Cation_ATPase_N"/>
    <property type="match status" value="1"/>
</dbReference>
<keyword evidence="12" id="KW-0067">ATP-binding</keyword>
<comment type="catalytic activity">
    <reaction evidence="17">
        <text>Ca(2+)(in) + ATP + H2O = Ca(2+)(out) + ADP + phosphate + H(+)</text>
        <dbReference type="Rhea" id="RHEA:18105"/>
        <dbReference type="ChEBI" id="CHEBI:15377"/>
        <dbReference type="ChEBI" id="CHEBI:15378"/>
        <dbReference type="ChEBI" id="CHEBI:29108"/>
        <dbReference type="ChEBI" id="CHEBI:30616"/>
        <dbReference type="ChEBI" id="CHEBI:43474"/>
        <dbReference type="ChEBI" id="CHEBI:456216"/>
        <dbReference type="EC" id="7.2.2.10"/>
    </reaction>
</comment>
<dbReference type="InterPro" id="IPR004014">
    <property type="entry name" value="ATPase_P-typ_cation-transptr_N"/>
</dbReference>
<dbReference type="Pfam" id="PF13246">
    <property type="entry name" value="Cation_ATPase"/>
    <property type="match status" value="1"/>
</dbReference>